<proteinExistence type="predicted"/>
<organism evidence="1 2">
    <name type="scientific">Thelephora ganbajun</name>
    <name type="common">Ganba fungus</name>
    <dbReference type="NCBI Taxonomy" id="370292"/>
    <lineage>
        <taxon>Eukaryota</taxon>
        <taxon>Fungi</taxon>
        <taxon>Dikarya</taxon>
        <taxon>Basidiomycota</taxon>
        <taxon>Agaricomycotina</taxon>
        <taxon>Agaricomycetes</taxon>
        <taxon>Thelephorales</taxon>
        <taxon>Thelephoraceae</taxon>
        <taxon>Thelephora</taxon>
    </lineage>
</organism>
<reference evidence="1" key="1">
    <citation type="submission" date="2019-10" db="EMBL/GenBank/DDBJ databases">
        <authorList>
            <consortium name="DOE Joint Genome Institute"/>
            <person name="Kuo A."/>
            <person name="Miyauchi S."/>
            <person name="Kiss E."/>
            <person name="Drula E."/>
            <person name="Kohler A."/>
            <person name="Sanchez-Garcia M."/>
            <person name="Andreopoulos B."/>
            <person name="Barry K.W."/>
            <person name="Bonito G."/>
            <person name="Buee M."/>
            <person name="Carver A."/>
            <person name="Chen C."/>
            <person name="Cichocki N."/>
            <person name="Clum A."/>
            <person name="Culley D."/>
            <person name="Crous P.W."/>
            <person name="Fauchery L."/>
            <person name="Girlanda M."/>
            <person name="Hayes R."/>
            <person name="Keri Z."/>
            <person name="Labutti K."/>
            <person name="Lipzen A."/>
            <person name="Lombard V."/>
            <person name="Magnuson J."/>
            <person name="Maillard F."/>
            <person name="Morin E."/>
            <person name="Murat C."/>
            <person name="Nolan M."/>
            <person name="Ohm R."/>
            <person name="Pangilinan J."/>
            <person name="Pereira M."/>
            <person name="Perotto S."/>
            <person name="Peter M."/>
            <person name="Riley R."/>
            <person name="Sitrit Y."/>
            <person name="Stielow B."/>
            <person name="Szollosi G."/>
            <person name="Zifcakova L."/>
            <person name="Stursova M."/>
            <person name="Spatafora J.W."/>
            <person name="Tedersoo L."/>
            <person name="Vaario L.-M."/>
            <person name="Yamada A."/>
            <person name="Yan M."/>
            <person name="Wang P."/>
            <person name="Xu J."/>
            <person name="Bruns T."/>
            <person name="Baldrian P."/>
            <person name="Vilgalys R."/>
            <person name="Henrissat B."/>
            <person name="Grigoriev I.V."/>
            <person name="Hibbett D."/>
            <person name="Nagy L.G."/>
            <person name="Martin F.M."/>
        </authorList>
    </citation>
    <scope>NUCLEOTIDE SEQUENCE</scope>
    <source>
        <strain evidence="1">P2</strain>
    </source>
</reference>
<evidence type="ECO:0000313" key="1">
    <source>
        <dbReference type="EMBL" id="KAF9644962.1"/>
    </source>
</evidence>
<name>A0ACB6Z608_THEGA</name>
<keyword evidence="2" id="KW-1185">Reference proteome</keyword>
<protein>
    <submittedName>
        <fullName evidence="1">Uncharacterized protein</fullName>
    </submittedName>
</protein>
<accession>A0ACB6Z608</accession>
<evidence type="ECO:0000313" key="2">
    <source>
        <dbReference type="Proteomes" id="UP000886501"/>
    </source>
</evidence>
<comment type="caution">
    <text evidence="1">The sequence shown here is derived from an EMBL/GenBank/DDBJ whole genome shotgun (WGS) entry which is preliminary data.</text>
</comment>
<dbReference type="EMBL" id="MU118111">
    <property type="protein sequence ID" value="KAF9644962.1"/>
    <property type="molecule type" value="Genomic_DNA"/>
</dbReference>
<gene>
    <name evidence="1" type="ORF">BDM02DRAFT_3121046</name>
</gene>
<reference evidence="1" key="2">
    <citation type="journal article" date="2020" name="Nat. Commun.">
        <title>Large-scale genome sequencing of mycorrhizal fungi provides insights into the early evolution of symbiotic traits.</title>
        <authorList>
            <person name="Miyauchi S."/>
            <person name="Kiss E."/>
            <person name="Kuo A."/>
            <person name="Drula E."/>
            <person name="Kohler A."/>
            <person name="Sanchez-Garcia M."/>
            <person name="Morin E."/>
            <person name="Andreopoulos B."/>
            <person name="Barry K.W."/>
            <person name="Bonito G."/>
            <person name="Buee M."/>
            <person name="Carver A."/>
            <person name="Chen C."/>
            <person name="Cichocki N."/>
            <person name="Clum A."/>
            <person name="Culley D."/>
            <person name="Crous P.W."/>
            <person name="Fauchery L."/>
            <person name="Girlanda M."/>
            <person name="Hayes R.D."/>
            <person name="Keri Z."/>
            <person name="LaButti K."/>
            <person name="Lipzen A."/>
            <person name="Lombard V."/>
            <person name="Magnuson J."/>
            <person name="Maillard F."/>
            <person name="Murat C."/>
            <person name="Nolan M."/>
            <person name="Ohm R.A."/>
            <person name="Pangilinan J."/>
            <person name="Pereira M.F."/>
            <person name="Perotto S."/>
            <person name="Peter M."/>
            <person name="Pfister S."/>
            <person name="Riley R."/>
            <person name="Sitrit Y."/>
            <person name="Stielow J.B."/>
            <person name="Szollosi G."/>
            <person name="Zifcakova L."/>
            <person name="Stursova M."/>
            <person name="Spatafora J.W."/>
            <person name="Tedersoo L."/>
            <person name="Vaario L.M."/>
            <person name="Yamada A."/>
            <person name="Yan M."/>
            <person name="Wang P."/>
            <person name="Xu J."/>
            <person name="Bruns T."/>
            <person name="Baldrian P."/>
            <person name="Vilgalys R."/>
            <person name="Dunand C."/>
            <person name="Henrissat B."/>
            <person name="Grigoriev I.V."/>
            <person name="Hibbett D."/>
            <person name="Nagy L.G."/>
            <person name="Martin F.M."/>
        </authorList>
    </citation>
    <scope>NUCLEOTIDE SEQUENCE</scope>
    <source>
        <strain evidence="1">P2</strain>
    </source>
</reference>
<sequence>MFLLAHFWIIVASTVISLVILGLAGADKGQASYYLMLLTPVFTIIHHTVIVFLPTYRPSHLEFDASPKGTTFSKPITPPTHTGHVYLAFLILISALWSTSVMTTFYVVGLNVANEVKGIARYTGPAECAFGVVETGISWAIFVMCMNQRIFRYDGVPPT</sequence>
<dbReference type="Proteomes" id="UP000886501">
    <property type="component" value="Unassembled WGS sequence"/>
</dbReference>